<dbReference type="CDD" id="cd02274">
    <property type="entry name" value="DHDPR_N"/>
    <property type="match status" value="1"/>
</dbReference>
<evidence type="ECO:0000256" key="2">
    <source>
        <dbReference type="ARBA" id="ARBA00022605"/>
    </source>
</evidence>
<dbReference type="GO" id="GO:0005829">
    <property type="term" value="C:cytosol"/>
    <property type="evidence" value="ECO:0007669"/>
    <property type="project" value="TreeGrafter"/>
</dbReference>
<comment type="catalytic activity">
    <reaction evidence="11">
        <text>(S)-2,3,4,5-tetrahydrodipicolinate + NAD(+) + H2O = (2S,4S)-4-hydroxy-2,3,4,5-tetrahydrodipicolinate + NADH + H(+)</text>
        <dbReference type="Rhea" id="RHEA:35323"/>
        <dbReference type="ChEBI" id="CHEBI:15377"/>
        <dbReference type="ChEBI" id="CHEBI:15378"/>
        <dbReference type="ChEBI" id="CHEBI:16845"/>
        <dbReference type="ChEBI" id="CHEBI:57540"/>
        <dbReference type="ChEBI" id="CHEBI:57945"/>
        <dbReference type="ChEBI" id="CHEBI:67139"/>
        <dbReference type="EC" id="1.17.1.8"/>
    </reaction>
</comment>
<evidence type="ECO:0000313" key="16">
    <source>
        <dbReference type="Proteomes" id="UP001451606"/>
    </source>
</evidence>
<evidence type="ECO:0000256" key="7">
    <source>
        <dbReference type="ARBA" id="ARBA00023154"/>
    </source>
</evidence>
<protein>
    <recommendedName>
        <fullName evidence="9 12">4-hydroxy-tetrahydrodipicolinate reductase</fullName>
        <ecNumber evidence="9 12">1.17.1.8</ecNumber>
    </recommendedName>
</protein>
<dbReference type="PANTHER" id="PTHR20836:SF0">
    <property type="entry name" value="4-HYDROXY-TETRAHYDRODIPICOLINATE REDUCTASE 1, CHLOROPLASTIC-RELATED"/>
    <property type="match status" value="1"/>
</dbReference>
<dbReference type="EMBL" id="CP133772">
    <property type="protein sequence ID" value="WYX99899.1"/>
    <property type="molecule type" value="Genomic_DNA"/>
</dbReference>
<comment type="similarity">
    <text evidence="1">Belongs to the DapB family.</text>
</comment>
<evidence type="ECO:0000256" key="11">
    <source>
        <dbReference type="ARBA" id="ARBA00049396"/>
    </source>
</evidence>
<feature type="domain" description="Dihydrodipicolinate reductase C-terminal" evidence="14">
    <location>
        <begin position="131"/>
        <end position="253"/>
    </location>
</feature>
<keyword evidence="6" id="KW-0520">NAD</keyword>
<sequence>MNKIRICIAGATGWIGSALVPAVVKSVDMELVGSVARQSAGKNLGDLLKLNDLSILVSGSVKEALRTKTDVLIDYTSPNAVKSNVLTAIEMGVHTVIGTSGLTDDDYAEIDDAARRSGVGVFAAGNFAISAALMLHFATVAAKLMPSWEVVDYASESKIDSPSGTAYEIASRLSKVRKPEAVVPDSKVNGPVESRGFNANGTHIHSVRLPGYVIGSDVIFGGKDERLTLKFEAGTLPDTYIEGTLLATRKVKDMVGLTRGLDKLIL</sequence>
<dbReference type="InterPro" id="IPR022663">
    <property type="entry name" value="DapB_C"/>
</dbReference>
<dbReference type="Gene3D" id="3.30.360.10">
    <property type="entry name" value="Dihydrodipicolinate Reductase, domain 2"/>
    <property type="match status" value="1"/>
</dbReference>
<dbReference type="Pfam" id="PF05173">
    <property type="entry name" value="DapB_C"/>
    <property type="match status" value="1"/>
</dbReference>
<evidence type="ECO:0000256" key="1">
    <source>
        <dbReference type="ARBA" id="ARBA00006642"/>
    </source>
</evidence>
<dbReference type="GO" id="GO:0008839">
    <property type="term" value="F:4-hydroxy-tetrahydrodipicolinate reductase"/>
    <property type="evidence" value="ECO:0007669"/>
    <property type="project" value="UniProtKB-UniRule"/>
</dbReference>
<keyword evidence="3" id="KW-0521">NADP</keyword>
<evidence type="ECO:0000259" key="13">
    <source>
        <dbReference type="Pfam" id="PF01113"/>
    </source>
</evidence>
<evidence type="ECO:0000256" key="5">
    <source>
        <dbReference type="ARBA" id="ARBA00023002"/>
    </source>
</evidence>
<feature type="domain" description="Dihydrodipicolinate reductase N-terminal" evidence="13">
    <location>
        <begin position="4"/>
        <end position="127"/>
    </location>
</feature>
<dbReference type="Pfam" id="PF01113">
    <property type="entry name" value="DapB_N"/>
    <property type="match status" value="1"/>
</dbReference>
<dbReference type="PANTHER" id="PTHR20836">
    <property type="entry name" value="DIHYDRODIPICOLINATE REDUCTASE"/>
    <property type="match status" value="1"/>
</dbReference>
<keyword evidence="2" id="KW-0028">Amino-acid biosynthesis</keyword>
<dbReference type="SUPFAM" id="SSF51735">
    <property type="entry name" value="NAD(P)-binding Rossmann-fold domains"/>
    <property type="match status" value="1"/>
</dbReference>
<dbReference type="GO" id="GO:0009089">
    <property type="term" value="P:lysine biosynthetic process via diaminopimelate"/>
    <property type="evidence" value="ECO:0007669"/>
    <property type="project" value="UniProtKB-UniRule"/>
</dbReference>
<dbReference type="RefSeq" id="WP_393971858.1">
    <property type="nucleotide sequence ID" value="NZ_CP133772.1"/>
</dbReference>
<evidence type="ECO:0000256" key="12">
    <source>
        <dbReference type="NCBIfam" id="TIGR00036"/>
    </source>
</evidence>
<dbReference type="InterPro" id="IPR000846">
    <property type="entry name" value="DapB_N"/>
</dbReference>
<reference evidence="15 16" key="1">
    <citation type="submission" date="2023-09" db="EMBL/GenBank/DDBJ databases">
        <authorList>
            <person name="Golyshina O.V."/>
            <person name="Lunev E.A."/>
            <person name="Bargiela R."/>
            <person name="Gaines M.C."/>
            <person name="Daum B."/>
            <person name="Bale N.J."/>
            <person name="Koenen M."/>
            <person name="Sinninghe Damst J.S."/>
            <person name="Yakimov M."/>
            <person name="Golyshin P.N."/>
        </authorList>
    </citation>
    <scope>NUCLEOTIDE SEQUENCE [LARGE SCALE GENOMIC DNA]</scope>
    <source>
        <strain evidence="15 16">M1</strain>
    </source>
</reference>
<evidence type="ECO:0000256" key="8">
    <source>
        <dbReference type="ARBA" id="ARBA00037922"/>
    </source>
</evidence>
<keyword evidence="7" id="KW-0457">Lysine biosynthesis</keyword>
<dbReference type="SUPFAM" id="SSF55347">
    <property type="entry name" value="Glyceraldehyde-3-phosphate dehydrogenase-like, C-terminal domain"/>
    <property type="match status" value="1"/>
</dbReference>
<evidence type="ECO:0000256" key="9">
    <source>
        <dbReference type="ARBA" id="ARBA00038983"/>
    </source>
</evidence>
<evidence type="ECO:0000256" key="3">
    <source>
        <dbReference type="ARBA" id="ARBA00022857"/>
    </source>
</evidence>
<dbReference type="NCBIfam" id="TIGR00036">
    <property type="entry name" value="dapB"/>
    <property type="match status" value="1"/>
</dbReference>
<dbReference type="InterPro" id="IPR023940">
    <property type="entry name" value="DHDPR_bac"/>
</dbReference>
<gene>
    <name evidence="15" type="primary">dapB</name>
    <name evidence="15" type="ORF">OXIME_000444</name>
</gene>
<evidence type="ECO:0000313" key="15">
    <source>
        <dbReference type="EMBL" id="WYX99899.1"/>
    </source>
</evidence>
<dbReference type="GeneID" id="95967169"/>
<comment type="catalytic activity">
    <reaction evidence="10">
        <text>(S)-2,3,4,5-tetrahydrodipicolinate + NADP(+) + H2O = (2S,4S)-4-hydroxy-2,3,4,5-tetrahydrodipicolinate + NADPH + H(+)</text>
        <dbReference type="Rhea" id="RHEA:35331"/>
        <dbReference type="ChEBI" id="CHEBI:15377"/>
        <dbReference type="ChEBI" id="CHEBI:15378"/>
        <dbReference type="ChEBI" id="CHEBI:16845"/>
        <dbReference type="ChEBI" id="CHEBI:57783"/>
        <dbReference type="ChEBI" id="CHEBI:58349"/>
        <dbReference type="ChEBI" id="CHEBI:67139"/>
        <dbReference type="EC" id="1.17.1.8"/>
    </reaction>
</comment>
<name>A0AAX4NFD5_9ARCH</name>
<dbReference type="AlphaFoldDB" id="A0AAX4NFD5"/>
<dbReference type="GO" id="GO:0019877">
    <property type="term" value="P:diaminopimelate biosynthetic process"/>
    <property type="evidence" value="ECO:0007669"/>
    <property type="project" value="UniProtKB-KW"/>
</dbReference>
<proteinExistence type="inferred from homology"/>
<dbReference type="PIRSF" id="PIRSF000161">
    <property type="entry name" value="DHPR"/>
    <property type="match status" value="1"/>
</dbReference>
<keyword evidence="5 15" id="KW-0560">Oxidoreductase</keyword>
<dbReference type="EC" id="1.17.1.8" evidence="9 12"/>
<dbReference type="Gene3D" id="3.40.50.720">
    <property type="entry name" value="NAD(P)-binding Rossmann-like Domain"/>
    <property type="match status" value="1"/>
</dbReference>
<evidence type="ECO:0000259" key="14">
    <source>
        <dbReference type="Pfam" id="PF05173"/>
    </source>
</evidence>
<organism evidence="15 16">
    <name type="scientific">Oxyplasma meridianum</name>
    <dbReference type="NCBI Taxonomy" id="3073602"/>
    <lineage>
        <taxon>Archaea</taxon>
        <taxon>Methanobacteriati</taxon>
        <taxon>Thermoplasmatota</taxon>
        <taxon>Thermoplasmata</taxon>
        <taxon>Thermoplasmatales</taxon>
        <taxon>Thermoplasmataceae</taxon>
        <taxon>Oxyplasma</taxon>
    </lineage>
</organism>
<dbReference type="Proteomes" id="UP001451606">
    <property type="component" value="Chromosome"/>
</dbReference>
<evidence type="ECO:0000256" key="6">
    <source>
        <dbReference type="ARBA" id="ARBA00023027"/>
    </source>
</evidence>
<keyword evidence="4" id="KW-0220">Diaminopimelate biosynthesis</keyword>
<dbReference type="InterPro" id="IPR036291">
    <property type="entry name" value="NAD(P)-bd_dom_sf"/>
</dbReference>
<comment type="pathway">
    <text evidence="8">Amino-acid biosynthesis; L-lysine biosynthesis via DAP pathway; (S)-tetrahydrodipicolinate from L-aspartate: step 4/4.</text>
</comment>
<dbReference type="KEGG" id="omr:OXIME_000444"/>
<accession>A0AAX4NFD5</accession>
<keyword evidence="16" id="KW-1185">Reference proteome</keyword>
<evidence type="ECO:0000256" key="10">
    <source>
        <dbReference type="ARBA" id="ARBA00049080"/>
    </source>
</evidence>
<evidence type="ECO:0000256" key="4">
    <source>
        <dbReference type="ARBA" id="ARBA00022915"/>
    </source>
</evidence>